<dbReference type="Proteomes" id="UP000318864">
    <property type="component" value="Unassembled WGS sequence"/>
</dbReference>
<name>A0A4S3TMX0_9EURY</name>
<gene>
    <name evidence="2" type="ORF">D8Y22_07140</name>
</gene>
<comment type="caution">
    <text evidence="2">The sequence shown here is derived from an EMBL/GenBank/DDBJ whole genome shotgun (WGS) entry which is preliminary data.</text>
</comment>
<sequence length="315" mass="33968">MECSDCRAENGSITATFETLEPGVGGEETFDITIEDNPSRLWLTTACPPAVDPLGEAMQVRLSFVRDGADEQLFPDSGDTGSLDELGAAFSDGIRLDDRLGEPCLSPGDDLSLQLEYELPSTADWTANLTTALSLQLFAEQCRGVSDADRSSPPATATDCPDLECPDCTKLGKVDVVGDRLEPRSYAFDELYGAFENTSDEYRLEVLRVTNKRDDSETETVCASVRILENGAERDAPPICRVTVGGGRPMRPPNDPDSRVAAYDVDPPLTRTRREVCAAHGEAKTDPDSVEDGERPGISNITVYVCADEEGGDSS</sequence>
<feature type="region of interest" description="Disordered" evidence="1">
    <location>
        <begin position="277"/>
        <end position="300"/>
    </location>
</feature>
<evidence type="ECO:0000313" key="2">
    <source>
        <dbReference type="EMBL" id="THE65582.1"/>
    </source>
</evidence>
<evidence type="ECO:0000256" key="1">
    <source>
        <dbReference type="SAM" id="MobiDB-lite"/>
    </source>
</evidence>
<evidence type="ECO:0000313" key="3">
    <source>
        <dbReference type="Proteomes" id="UP000318864"/>
    </source>
</evidence>
<organism evidence="2 3">
    <name type="scientific">Salinadaptatus halalkaliphilus</name>
    <dbReference type="NCBI Taxonomy" id="2419781"/>
    <lineage>
        <taxon>Archaea</taxon>
        <taxon>Methanobacteriati</taxon>
        <taxon>Methanobacteriota</taxon>
        <taxon>Stenosarchaea group</taxon>
        <taxon>Halobacteria</taxon>
        <taxon>Halobacteriales</taxon>
        <taxon>Natrialbaceae</taxon>
        <taxon>Salinadaptatus</taxon>
    </lineage>
</organism>
<proteinExistence type="predicted"/>
<accession>A0A4S3TMX0</accession>
<reference evidence="2 3" key="1">
    <citation type="submission" date="2018-10" db="EMBL/GenBank/DDBJ databases">
        <title>Natronolimnobius sp. XQ-INN 246 isolated from Inner Mongolia Autonomous Region of China.</title>
        <authorList>
            <person name="Xue Q."/>
        </authorList>
    </citation>
    <scope>NUCLEOTIDE SEQUENCE [LARGE SCALE GENOMIC DNA]</scope>
    <source>
        <strain evidence="2 3">XQ-INN 246</strain>
    </source>
</reference>
<protein>
    <submittedName>
        <fullName evidence="2">Uncharacterized protein</fullName>
    </submittedName>
</protein>
<dbReference type="EMBL" id="RBZW01000019">
    <property type="protein sequence ID" value="THE65582.1"/>
    <property type="molecule type" value="Genomic_DNA"/>
</dbReference>
<keyword evidence="3" id="KW-1185">Reference proteome</keyword>
<feature type="compositionally biased region" description="Basic and acidic residues" evidence="1">
    <location>
        <begin position="277"/>
        <end position="295"/>
    </location>
</feature>
<dbReference type="AlphaFoldDB" id="A0A4S3TMX0"/>